<gene>
    <name evidence="4" type="ORF">FDP41_008926</name>
</gene>
<evidence type="ECO:0008006" key="6">
    <source>
        <dbReference type="Google" id="ProtNLM"/>
    </source>
</evidence>
<dbReference type="RefSeq" id="XP_044557391.1">
    <property type="nucleotide sequence ID" value="XM_044712830.1"/>
</dbReference>
<proteinExistence type="predicted"/>
<dbReference type="InterPro" id="IPR016024">
    <property type="entry name" value="ARM-type_fold"/>
</dbReference>
<dbReference type="InterPro" id="IPR000357">
    <property type="entry name" value="HEAT"/>
</dbReference>
<dbReference type="AlphaFoldDB" id="A0A6A5B3M5"/>
<dbReference type="InterPro" id="IPR011989">
    <property type="entry name" value="ARM-like"/>
</dbReference>
<evidence type="ECO:0000313" key="5">
    <source>
        <dbReference type="Proteomes" id="UP000444721"/>
    </source>
</evidence>
<feature type="repeat" description="HEAT" evidence="2">
    <location>
        <begin position="252"/>
        <end position="290"/>
    </location>
</feature>
<evidence type="ECO:0000256" key="2">
    <source>
        <dbReference type="PROSITE-ProRule" id="PRU00103"/>
    </source>
</evidence>
<feature type="compositionally biased region" description="Low complexity" evidence="3">
    <location>
        <begin position="690"/>
        <end position="708"/>
    </location>
</feature>
<keyword evidence="5" id="KW-1185">Reference proteome</keyword>
<name>A0A6A5B3M5_NAEFO</name>
<feature type="region of interest" description="Disordered" evidence="3">
    <location>
        <begin position="688"/>
        <end position="798"/>
    </location>
</feature>
<dbReference type="InterPro" id="IPR021133">
    <property type="entry name" value="HEAT_type_2"/>
</dbReference>
<dbReference type="GeneID" id="68116143"/>
<dbReference type="VEuPathDB" id="AmoebaDB:NfTy_047600"/>
<dbReference type="PROSITE" id="PS50077">
    <property type="entry name" value="HEAT_REPEAT"/>
    <property type="match status" value="1"/>
</dbReference>
<dbReference type="EMBL" id="VFQX01000066">
    <property type="protein sequence ID" value="KAF0972677.1"/>
    <property type="molecule type" value="Genomic_DNA"/>
</dbReference>
<dbReference type="Proteomes" id="UP000444721">
    <property type="component" value="Unassembled WGS sequence"/>
</dbReference>
<evidence type="ECO:0000256" key="3">
    <source>
        <dbReference type="SAM" id="MobiDB-lite"/>
    </source>
</evidence>
<dbReference type="PANTHER" id="PTHR21467:SF0">
    <property type="entry name" value="SERINE_THREONINE-PROTEIN PHOSPHATASE 4 REGULATORY SUBUNIT 4"/>
    <property type="match status" value="1"/>
</dbReference>
<dbReference type="PANTHER" id="PTHR21467">
    <property type="entry name" value="PROTEIN PHOSPHATASE 4 REGULATORY SUBUNIT 4 PPP4R4"/>
    <property type="match status" value="1"/>
</dbReference>
<feature type="compositionally biased region" description="Low complexity" evidence="3">
    <location>
        <begin position="719"/>
        <end position="751"/>
    </location>
</feature>
<evidence type="ECO:0000256" key="1">
    <source>
        <dbReference type="ARBA" id="ARBA00022737"/>
    </source>
</evidence>
<dbReference type="SUPFAM" id="SSF48371">
    <property type="entry name" value="ARM repeat"/>
    <property type="match status" value="1"/>
</dbReference>
<protein>
    <recommendedName>
        <fullName evidence="6">TOG domain-containing protein</fullName>
    </recommendedName>
</protein>
<reference evidence="4 5" key="1">
    <citation type="journal article" date="2019" name="Sci. Rep.">
        <title>Nanopore sequencing improves the draft genome of the human pathogenic amoeba Naegleria fowleri.</title>
        <authorList>
            <person name="Liechti N."/>
            <person name="Schurch N."/>
            <person name="Bruggmann R."/>
            <person name="Wittwer M."/>
        </authorList>
    </citation>
    <scope>NUCLEOTIDE SEQUENCE [LARGE SCALE GENOMIC DNA]</scope>
    <source>
        <strain evidence="4 5">ATCC 30894</strain>
    </source>
</reference>
<dbReference type="VEuPathDB" id="AmoebaDB:NF0077670"/>
<evidence type="ECO:0000313" key="4">
    <source>
        <dbReference type="EMBL" id="KAF0972677.1"/>
    </source>
</evidence>
<dbReference type="Pfam" id="PF02985">
    <property type="entry name" value="HEAT"/>
    <property type="match status" value="1"/>
</dbReference>
<dbReference type="Gene3D" id="1.25.10.10">
    <property type="entry name" value="Leucine-rich Repeat Variant"/>
    <property type="match status" value="1"/>
</dbReference>
<dbReference type="VEuPathDB" id="AmoebaDB:NF0077660"/>
<organism evidence="4 5">
    <name type="scientific">Naegleria fowleri</name>
    <name type="common">Brain eating amoeba</name>
    <dbReference type="NCBI Taxonomy" id="5763"/>
    <lineage>
        <taxon>Eukaryota</taxon>
        <taxon>Discoba</taxon>
        <taxon>Heterolobosea</taxon>
        <taxon>Tetramitia</taxon>
        <taxon>Eutetramitia</taxon>
        <taxon>Vahlkampfiidae</taxon>
        <taxon>Naegleria</taxon>
    </lineage>
</organism>
<dbReference type="VEuPathDB" id="AmoebaDB:FDP41_008926"/>
<comment type="caution">
    <text evidence="4">The sequence shown here is derived from an EMBL/GenBank/DDBJ whole genome shotgun (WGS) entry which is preliminary data.</text>
</comment>
<dbReference type="OrthoDB" id="340346at2759"/>
<keyword evidence="1" id="KW-0677">Repeat</keyword>
<dbReference type="InterPro" id="IPR039918">
    <property type="entry name" value="PPP4R4"/>
</dbReference>
<feature type="compositionally biased region" description="Polar residues" evidence="3">
    <location>
        <begin position="752"/>
        <end position="768"/>
    </location>
</feature>
<accession>A0A6A5B3M5</accession>
<dbReference type="OMA" id="CLIDLVE"/>
<feature type="compositionally biased region" description="Polar residues" evidence="3">
    <location>
        <begin position="782"/>
        <end position="798"/>
    </location>
</feature>
<sequence>MINHETQVSLPHIQLSFPELSSSLLPSVSEVPLTEIRKNAQKKGQLLERYLVDENLGEVERAEYLLTKGTSVQKCSVLENLPSLFQRHQQKAISKIVSLFSDKIGKEDEETQIMIGDYLVPCFPLLHPENMKEVFALIQSMINNSGEHVSSVWQDVLISAVDFMAPSLLEHEIIPFAIQKGSLSESEGNRCFCAKLLGALSKRLPFQIIKQSYLQKSLDLCQDTSFSVRKTMAQEIINLSKGLGPEKSKQFLMPELFQLVKDETKLVRQAALETLTNMLSFFDEKYRADQIQQYYLNWVKSPPSDLYRILVERFGEIFYYLQIREEDQIACFVNFFVSAAKDNSQEIREFCAFNFPAVVKCVGSKRYEKCLHNSMVACCEDPSVAVRKRIASGFHEIVRLLSEDGTAKLLKNLFFSLLSDSNMDVRDKIVQNLNTILTCFKTALAKTSDSFFTNVISSINNYHSGVQNDWRRLENYFSHFQYFHLYFSRDQIIDTFIPILKKQIFEGVAQPVKIQAATSLVIVTRGLQSLPRQKDILSSVTKDLISSRSYSNRMMFFDLCIPIMEHYSKKFSKELLFDNVMKMEKDKVPNVRRRFCFMLPELKKTLTLPDDVLLLAKIKEKLSYLSLDKDRDVKEAAMTARNILHTIETETNRGFRLNLQSMDDIADKKKEKEESEWTDREYITSITYMSPNTSSSTQISPPSTSISSMRRKSIPNALKPPTTSSSNPPKSKSPSPTPFSSSSGKPKSGNTISRTQSSTSKNITSNEPSSKHKSKSTPSLSVNHSHSIPRSTSSQSKH</sequence>